<dbReference type="AlphaFoldDB" id="A0A8J3SS14"/>
<reference evidence="2" key="1">
    <citation type="submission" date="2021-01" db="EMBL/GenBank/DDBJ databases">
        <title>Whole genome shotgun sequence of Planobispora takensis NBRC 109077.</title>
        <authorList>
            <person name="Komaki H."/>
            <person name="Tamura T."/>
        </authorList>
    </citation>
    <scope>NUCLEOTIDE SEQUENCE</scope>
    <source>
        <strain evidence="2">NBRC 109077</strain>
    </source>
</reference>
<feature type="region of interest" description="Disordered" evidence="1">
    <location>
        <begin position="92"/>
        <end position="116"/>
    </location>
</feature>
<evidence type="ECO:0000313" key="2">
    <source>
        <dbReference type="EMBL" id="GIH99202.1"/>
    </source>
</evidence>
<evidence type="ECO:0000256" key="1">
    <source>
        <dbReference type="SAM" id="MobiDB-lite"/>
    </source>
</evidence>
<dbReference type="RefSeq" id="WP_203873673.1">
    <property type="nucleotide sequence ID" value="NZ_BOOK01000006.1"/>
</dbReference>
<keyword evidence="3" id="KW-1185">Reference proteome</keyword>
<dbReference type="EMBL" id="BOOK01000006">
    <property type="protein sequence ID" value="GIH99202.1"/>
    <property type="molecule type" value="Genomic_DNA"/>
</dbReference>
<name>A0A8J3SS14_9ACTN</name>
<sequence>MDETMARQAVRLLTVRLPNWTVWYGWHTGHFWALLKRRPGGLVLHVEARSAVELESRVLEAERWLPEPAVDRHERRLPKGVAPIEGVLVARAPERPPVTAGRPGRRRPRRPTKAAS</sequence>
<feature type="compositionally biased region" description="Basic residues" evidence="1">
    <location>
        <begin position="103"/>
        <end position="116"/>
    </location>
</feature>
<comment type="caution">
    <text evidence="2">The sequence shown here is derived from an EMBL/GenBank/DDBJ whole genome shotgun (WGS) entry which is preliminary data.</text>
</comment>
<proteinExistence type="predicted"/>
<accession>A0A8J3SS14</accession>
<dbReference type="Proteomes" id="UP000634476">
    <property type="component" value="Unassembled WGS sequence"/>
</dbReference>
<evidence type="ECO:0000313" key="3">
    <source>
        <dbReference type="Proteomes" id="UP000634476"/>
    </source>
</evidence>
<gene>
    <name evidence="2" type="ORF">Pta02_12110</name>
</gene>
<protein>
    <submittedName>
        <fullName evidence="2">Uncharacterized protein</fullName>
    </submittedName>
</protein>
<organism evidence="2 3">
    <name type="scientific">Planobispora takensis</name>
    <dbReference type="NCBI Taxonomy" id="1367882"/>
    <lineage>
        <taxon>Bacteria</taxon>
        <taxon>Bacillati</taxon>
        <taxon>Actinomycetota</taxon>
        <taxon>Actinomycetes</taxon>
        <taxon>Streptosporangiales</taxon>
        <taxon>Streptosporangiaceae</taxon>
        <taxon>Planobispora</taxon>
    </lineage>
</organism>